<feature type="domain" description="VTT" evidence="9">
    <location>
        <begin position="43"/>
        <end position="168"/>
    </location>
</feature>
<dbReference type="Proteomes" id="UP001220022">
    <property type="component" value="Unassembled WGS sequence"/>
</dbReference>
<evidence type="ECO:0000313" key="10">
    <source>
        <dbReference type="EMBL" id="MDF2255441.1"/>
    </source>
</evidence>
<accession>A0ABT5YV12</accession>
<dbReference type="InterPro" id="IPR032816">
    <property type="entry name" value="VTT_dom"/>
</dbReference>
<keyword evidence="3 7" id="KW-1003">Cell membrane</keyword>
<dbReference type="Pfam" id="PF09335">
    <property type="entry name" value="VTT_dom"/>
    <property type="match status" value="1"/>
</dbReference>
<keyword evidence="4 7" id="KW-0812">Transmembrane</keyword>
<feature type="transmembrane region" description="Helical" evidence="7">
    <location>
        <begin position="177"/>
        <end position="202"/>
    </location>
</feature>
<keyword evidence="6 7" id="KW-0472">Membrane</keyword>
<dbReference type="PANTHER" id="PTHR30353">
    <property type="entry name" value="INNER MEMBRANE PROTEIN DEDA-RELATED"/>
    <property type="match status" value="1"/>
</dbReference>
<reference evidence="10 11" key="1">
    <citation type="submission" date="2023-03" db="EMBL/GenBank/DDBJ databases">
        <title>Draft genome sequence of type strain Streptomyces ferralitis JCM 14344.</title>
        <authorList>
            <person name="Klaysubun C."/>
            <person name="Duangmal K."/>
        </authorList>
    </citation>
    <scope>NUCLEOTIDE SEQUENCE [LARGE SCALE GENOMIC DNA]</scope>
    <source>
        <strain evidence="10 11">JCM 14344</strain>
    </source>
</reference>
<evidence type="ECO:0000256" key="7">
    <source>
        <dbReference type="RuleBase" id="RU367016"/>
    </source>
</evidence>
<dbReference type="InterPro" id="IPR032818">
    <property type="entry name" value="DedA-like"/>
</dbReference>
<evidence type="ECO:0000259" key="9">
    <source>
        <dbReference type="Pfam" id="PF09335"/>
    </source>
</evidence>
<evidence type="ECO:0000256" key="2">
    <source>
        <dbReference type="ARBA" id="ARBA00010792"/>
    </source>
</evidence>
<dbReference type="PANTHER" id="PTHR30353:SF0">
    <property type="entry name" value="TRANSMEMBRANE PROTEIN"/>
    <property type="match status" value="1"/>
</dbReference>
<organism evidence="10 11">
    <name type="scientific">Streptantibioticus ferralitis</name>
    <dbReference type="NCBI Taxonomy" id="236510"/>
    <lineage>
        <taxon>Bacteria</taxon>
        <taxon>Bacillati</taxon>
        <taxon>Actinomycetota</taxon>
        <taxon>Actinomycetes</taxon>
        <taxon>Kitasatosporales</taxon>
        <taxon>Streptomycetaceae</taxon>
        <taxon>Streptantibioticus</taxon>
    </lineage>
</organism>
<sequence length="254" mass="26222">MSVSSIVSALDSLDFTSALSQHMAGNMLWAYVLLALTTAPPLVPNSALLVTGGVLAASGQLNISLVLLVVAGSALAGDLVIHRTGRAVSGRVRARLYRRRKRGQLLEWAAGRIQRYGIPFVIGCRFLPSGRVIGGLAAGIVRYPSRRFLIGAAVAEALWATYSVGIGYLGGEATGNSLYAMGLGLGVSLGVATLGGLVQLAARRRHSRMSSQAELVIGADTDDPAPSRTPAIEGPAAFEGSAAFEGPAPDAARS</sequence>
<feature type="transmembrane region" description="Helical" evidence="7">
    <location>
        <begin position="148"/>
        <end position="171"/>
    </location>
</feature>
<evidence type="ECO:0000256" key="8">
    <source>
        <dbReference type="SAM" id="MobiDB-lite"/>
    </source>
</evidence>
<feature type="transmembrane region" description="Helical" evidence="7">
    <location>
        <begin position="28"/>
        <end position="55"/>
    </location>
</feature>
<dbReference type="EMBL" id="JARHTQ010000003">
    <property type="protein sequence ID" value="MDF2255441.1"/>
    <property type="molecule type" value="Genomic_DNA"/>
</dbReference>
<comment type="similarity">
    <text evidence="2 7">Belongs to the DedA family.</text>
</comment>
<comment type="subcellular location">
    <subcellularLocation>
        <location evidence="1 7">Cell membrane</location>
        <topology evidence="1 7">Multi-pass membrane protein</topology>
    </subcellularLocation>
</comment>
<gene>
    <name evidence="10" type="ORF">P2L57_06800</name>
</gene>
<name>A0ABT5YV12_9ACTN</name>
<evidence type="ECO:0000256" key="4">
    <source>
        <dbReference type="ARBA" id="ARBA00022692"/>
    </source>
</evidence>
<evidence type="ECO:0000256" key="3">
    <source>
        <dbReference type="ARBA" id="ARBA00022475"/>
    </source>
</evidence>
<keyword evidence="11" id="KW-1185">Reference proteome</keyword>
<evidence type="ECO:0000256" key="6">
    <source>
        <dbReference type="ARBA" id="ARBA00023136"/>
    </source>
</evidence>
<dbReference type="RefSeq" id="WP_275809846.1">
    <property type="nucleotide sequence ID" value="NZ_BAAANM010000011.1"/>
</dbReference>
<feature type="region of interest" description="Disordered" evidence="8">
    <location>
        <begin position="219"/>
        <end position="254"/>
    </location>
</feature>
<proteinExistence type="inferred from homology"/>
<protein>
    <submittedName>
        <fullName evidence="10">VTT domain-containing protein</fullName>
    </submittedName>
</protein>
<evidence type="ECO:0000313" key="11">
    <source>
        <dbReference type="Proteomes" id="UP001220022"/>
    </source>
</evidence>
<evidence type="ECO:0000256" key="5">
    <source>
        <dbReference type="ARBA" id="ARBA00022989"/>
    </source>
</evidence>
<evidence type="ECO:0000256" key="1">
    <source>
        <dbReference type="ARBA" id="ARBA00004651"/>
    </source>
</evidence>
<comment type="caution">
    <text evidence="10">The sequence shown here is derived from an EMBL/GenBank/DDBJ whole genome shotgun (WGS) entry which is preliminary data.</text>
</comment>
<keyword evidence="5 7" id="KW-1133">Transmembrane helix</keyword>
<feature type="transmembrane region" description="Helical" evidence="7">
    <location>
        <begin position="61"/>
        <end position="81"/>
    </location>
</feature>